<organism evidence="3 4">
    <name type="scientific">Metabacillus indicus</name>
    <name type="common">Bacillus indicus</name>
    <dbReference type="NCBI Taxonomy" id="246786"/>
    <lineage>
        <taxon>Bacteria</taxon>
        <taxon>Bacillati</taxon>
        <taxon>Bacillota</taxon>
        <taxon>Bacilli</taxon>
        <taxon>Bacillales</taxon>
        <taxon>Bacillaceae</taxon>
        <taxon>Metabacillus</taxon>
    </lineage>
</organism>
<reference evidence="3 4" key="1">
    <citation type="journal article" date="2005" name="Int. J. Syst. Evol. Microbiol.">
        <title>Bacillus cibi sp. nov., isolated from jeotgal, a traditional Korean fermented seafood.</title>
        <authorList>
            <person name="Yoon J.H."/>
            <person name="Lee C.H."/>
            <person name="Oh T.K."/>
        </authorList>
    </citation>
    <scope>NUCLEOTIDE SEQUENCE [LARGE SCALE GENOMIC DNA]</scope>
    <source>
        <strain evidence="3 4">DSM 16189</strain>
    </source>
</reference>
<feature type="domain" description="DUF2314" evidence="2">
    <location>
        <begin position="34"/>
        <end position="106"/>
    </location>
</feature>
<dbReference type="RefSeq" id="WP_035207026.1">
    <property type="nucleotide sequence ID" value="NZ_CP176757.1"/>
</dbReference>
<sequence>MNWYLDNVYDLNKESPYTFYVPSSEVLDKLVVDDYVKLIFVTEKAEDDGYRGERMWVQITSINGKKFKGKLDNEPHRLPLEIGDVVSFGVENICDTEYQDPNSSKWDFYFDSLVTVSEDVLEREEFNFLLRDHPNGEEDFGWSIFSGYEDDDYLSDSENFQIVSIGVILNFDDSILEFIHEPPLCAYERNDNGVFYKIDDYDWESYLNG</sequence>
<comment type="caution">
    <text evidence="3">The sequence shown here is derived from an EMBL/GenBank/DDBJ whole genome shotgun (WGS) entry which is preliminary data.</text>
</comment>
<dbReference type="Pfam" id="PF10077">
    <property type="entry name" value="DUF2314"/>
    <property type="match status" value="1"/>
</dbReference>
<dbReference type="EMBL" id="JNVC02000005">
    <property type="protein sequence ID" value="KEZ51602.1"/>
    <property type="molecule type" value="Genomic_DNA"/>
</dbReference>
<dbReference type="STRING" id="246786.GS18_0210750"/>
<name>A0A084GW90_METID</name>
<dbReference type="InterPro" id="IPR018689">
    <property type="entry name" value="Imm33_dom"/>
</dbReference>
<accession>A0A084GW90</accession>
<dbReference type="Proteomes" id="UP000028549">
    <property type="component" value="Unassembled WGS sequence"/>
</dbReference>
<evidence type="ECO:0000313" key="4">
    <source>
        <dbReference type="Proteomes" id="UP000028549"/>
    </source>
</evidence>
<gene>
    <name evidence="3" type="ORF">GS18_0210750</name>
</gene>
<keyword evidence="4" id="KW-1185">Reference proteome</keyword>
<dbReference type="InterPro" id="IPR018756">
    <property type="entry name" value="DUF2314"/>
</dbReference>
<protein>
    <recommendedName>
        <fullName evidence="5">DUF2185 domain-containing protein</fullName>
    </recommendedName>
</protein>
<proteinExistence type="predicted"/>
<feature type="domain" description="Immunity protein Imm33" evidence="1">
    <location>
        <begin position="114"/>
        <end position="198"/>
    </location>
</feature>
<dbReference type="Pfam" id="PF09951">
    <property type="entry name" value="Imm33"/>
    <property type="match status" value="1"/>
</dbReference>
<dbReference type="AlphaFoldDB" id="A0A084GW90"/>
<dbReference type="PANTHER" id="PTHR38743:SF2">
    <property type="entry name" value="DUF2185 DOMAIN-CONTAINING PROTEIN"/>
    <property type="match status" value="1"/>
</dbReference>
<evidence type="ECO:0000313" key="3">
    <source>
        <dbReference type="EMBL" id="KEZ51602.1"/>
    </source>
</evidence>
<evidence type="ECO:0000259" key="1">
    <source>
        <dbReference type="Pfam" id="PF09951"/>
    </source>
</evidence>
<dbReference type="PANTHER" id="PTHR38743">
    <property type="entry name" value="SIMILAR TO GLYOXYLASE I FAMILY PROTEIN"/>
    <property type="match status" value="1"/>
</dbReference>
<evidence type="ECO:0000259" key="2">
    <source>
        <dbReference type="Pfam" id="PF10077"/>
    </source>
</evidence>
<dbReference type="OrthoDB" id="4827574at2"/>
<evidence type="ECO:0008006" key="5">
    <source>
        <dbReference type="Google" id="ProtNLM"/>
    </source>
</evidence>